<dbReference type="CDD" id="cd02036">
    <property type="entry name" value="MinD"/>
    <property type="match status" value="1"/>
</dbReference>
<keyword evidence="3" id="KW-0132">Cell division</keyword>
<evidence type="ECO:0000256" key="3">
    <source>
        <dbReference type="ARBA" id="ARBA00022618"/>
    </source>
</evidence>
<comment type="similarity">
    <text evidence="1">Belongs to the ParA family. MinD subfamily.</text>
</comment>
<dbReference type="GO" id="GO:0005829">
    <property type="term" value="C:cytosol"/>
    <property type="evidence" value="ECO:0007669"/>
    <property type="project" value="TreeGrafter"/>
</dbReference>
<dbReference type="PIRSF" id="PIRSF003092">
    <property type="entry name" value="MinD"/>
    <property type="match status" value="1"/>
</dbReference>
<evidence type="ECO:0000259" key="11">
    <source>
        <dbReference type="Pfam" id="PF01656"/>
    </source>
</evidence>
<dbReference type="RefSeq" id="WP_036831233.1">
    <property type="nucleotide sequence ID" value="NZ_AVPG01000001.1"/>
</dbReference>
<evidence type="ECO:0000313" key="13">
    <source>
        <dbReference type="Proteomes" id="UP000030401"/>
    </source>
</evidence>
<evidence type="ECO:0000313" key="12">
    <source>
        <dbReference type="EMBL" id="KGX89012.1"/>
    </source>
</evidence>
<dbReference type="FunFam" id="3.40.50.300:FF:000068">
    <property type="entry name" value="Site-determining protein"/>
    <property type="match status" value="1"/>
</dbReference>
<evidence type="ECO:0000256" key="10">
    <source>
        <dbReference type="PIRSR" id="PIRSR003092-1"/>
    </source>
</evidence>
<keyword evidence="5 10" id="KW-0067">ATP-binding</keyword>
<gene>
    <name evidence="12" type="ORF">N784_01375</name>
</gene>
<evidence type="ECO:0000256" key="7">
    <source>
        <dbReference type="ARBA" id="ARBA00023306"/>
    </source>
</evidence>
<name>A0A0A5HZK9_9BACI</name>
<dbReference type="GO" id="GO:0009898">
    <property type="term" value="C:cytoplasmic side of plasma membrane"/>
    <property type="evidence" value="ECO:0007669"/>
    <property type="project" value="TreeGrafter"/>
</dbReference>
<proteinExistence type="inferred from homology"/>
<dbReference type="InterPro" id="IPR050625">
    <property type="entry name" value="ParA/MinD_ATPase"/>
</dbReference>
<evidence type="ECO:0000256" key="5">
    <source>
        <dbReference type="ARBA" id="ARBA00022840"/>
    </source>
</evidence>
<evidence type="ECO:0000256" key="1">
    <source>
        <dbReference type="ARBA" id="ARBA00010257"/>
    </source>
</evidence>
<dbReference type="GO" id="GO:0051782">
    <property type="term" value="P:negative regulation of cell division"/>
    <property type="evidence" value="ECO:0007669"/>
    <property type="project" value="TreeGrafter"/>
</dbReference>
<dbReference type="STRING" id="1385512.N784_01375"/>
<dbReference type="eggNOG" id="COG2894">
    <property type="taxonomic scope" value="Bacteria"/>
</dbReference>
<evidence type="ECO:0000256" key="4">
    <source>
        <dbReference type="ARBA" id="ARBA00022741"/>
    </source>
</evidence>
<keyword evidence="7" id="KW-0131">Cell cycle</keyword>
<evidence type="ECO:0000256" key="9">
    <source>
        <dbReference type="ARBA" id="ARBA00032845"/>
    </source>
</evidence>
<comment type="function">
    <text evidence="8">ATPase required for the correct placement of the division site. Cell division inhibitors MinC and MinD act in concert to form an inhibitor capable of blocking formation of the polar Z ring septums. Rapidly oscillates between the poles of the cell to destabilize FtsZ filaments that have formed before they mature into polar Z rings.</text>
</comment>
<dbReference type="GO" id="GO:0000917">
    <property type="term" value="P:division septum assembly"/>
    <property type="evidence" value="ECO:0007669"/>
    <property type="project" value="UniProtKB-KW"/>
</dbReference>
<dbReference type="OrthoDB" id="9773088at2"/>
<comment type="caution">
    <text evidence="12">The sequence shown here is derived from an EMBL/GenBank/DDBJ whole genome shotgun (WGS) entry which is preliminary data.</text>
</comment>
<accession>A0A0A5HZK9</accession>
<dbReference type="Proteomes" id="UP000030401">
    <property type="component" value="Unassembled WGS sequence"/>
</dbReference>
<dbReference type="Pfam" id="PF01656">
    <property type="entry name" value="CbiA"/>
    <property type="match status" value="1"/>
</dbReference>
<evidence type="ECO:0000256" key="8">
    <source>
        <dbReference type="ARBA" id="ARBA00025436"/>
    </source>
</evidence>
<keyword evidence="6" id="KW-0717">Septation</keyword>
<dbReference type="PANTHER" id="PTHR43384:SF6">
    <property type="entry name" value="SEPTUM SITE-DETERMINING PROTEIN MIND HOMOLOG, CHLOROPLASTIC"/>
    <property type="match status" value="1"/>
</dbReference>
<dbReference type="GO" id="GO:0005524">
    <property type="term" value="F:ATP binding"/>
    <property type="evidence" value="ECO:0007669"/>
    <property type="project" value="UniProtKB-KW"/>
</dbReference>
<dbReference type="EMBL" id="AVPG01000001">
    <property type="protein sequence ID" value="KGX89012.1"/>
    <property type="molecule type" value="Genomic_DNA"/>
</dbReference>
<dbReference type="PANTHER" id="PTHR43384">
    <property type="entry name" value="SEPTUM SITE-DETERMINING PROTEIN MIND HOMOLOG, CHLOROPLASTIC-RELATED"/>
    <property type="match status" value="1"/>
</dbReference>
<dbReference type="GO" id="GO:0016887">
    <property type="term" value="F:ATP hydrolysis activity"/>
    <property type="evidence" value="ECO:0007669"/>
    <property type="project" value="InterPro"/>
</dbReference>
<dbReference type="InterPro" id="IPR027417">
    <property type="entry name" value="P-loop_NTPase"/>
</dbReference>
<dbReference type="InterPro" id="IPR010223">
    <property type="entry name" value="MinD"/>
</dbReference>
<protein>
    <recommendedName>
        <fullName evidence="2">Septum site-determining protein MinD</fullName>
    </recommendedName>
    <alternativeName>
        <fullName evidence="9">Cell division inhibitor MinD</fullName>
    </alternativeName>
</protein>
<dbReference type="InterPro" id="IPR002586">
    <property type="entry name" value="CobQ/CobB/MinD/ParA_Nub-bd_dom"/>
</dbReference>
<dbReference type="SUPFAM" id="SSF52540">
    <property type="entry name" value="P-loop containing nucleoside triphosphate hydrolases"/>
    <property type="match status" value="1"/>
</dbReference>
<feature type="binding site" evidence="10">
    <location>
        <begin position="11"/>
        <end position="18"/>
    </location>
    <ligand>
        <name>ATP</name>
        <dbReference type="ChEBI" id="CHEBI:30616"/>
    </ligand>
</feature>
<organism evidence="12 13">
    <name type="scientific">Pontibacillus litoralis JSM 072002</name>
    <dbReference type="NCBI Taxonomy" id="1385512"/>
    <lineage>
        <taxon>Bacteria</taxon>
        <taxon>Bacillati</taxon>
        <taxon>Bacillota</taxon>
        <taxon>Bacilli</taxon>
        <taxon>Bacillales</taxon>
        <taxon>Bacillaceae</taxon>
        <taxon>Pontibacillus</taxon>
    </lineage>
</organism>
<evidence type="ECO:0000256" key="2">
    <source>
        <dbReference type="ARBA" id="ARBA00016887"/>
    </source>
</evidence>
<dbReference type="Gene3D" id="3.40.50.300">
    <property type="entry name" value="P-loop containing nucleotide triphosphate hydrolases"/>
    <property type="match status" value="1"/>
</dbReference>
<keyword evidence="13" id="KW-1185">Reference proteome</keyword>
<evidence type="ECO:0000256" key="6">
    <source>
        <dbReference type="ARBA" id="ARBA00023210"/>
    </source>
</evidence>
<dbReference type="NCBIfam" id="TIGR01968">
    <property type="entry name" value="minD_bact"/>
    <property type="match status" value="1"/>
</dbReference>
<keyword evidence="4 10" id="KW-0547">Nucleotide-binding</keyword>
<dbReference type="InterPro" id="IPR025501">
    <property type="entry name" value="MinD_FleN"/>
</dbReference>
<feature type="domain" description="CobQ/CobB/MinD/ParA nucleotide binding" evidence="11">
    <location>
        <begin position="5"/>
        <end position="218"/>
    </location>
</feature>
<sequence>MGESIVITSGKGGVGKTTTTANIGTALALMGKKVCLVDTDIGLRNLDVIMGLENRIIYDIVDVMEERCKLKQALIKDKRFEALSLLPAAQTSDKSSLTPEGMVNIVQELKQEFDYIVIDCPAGIEQGYKNAVAAADKAIVITTPEKASVRDADRIIGLLEQEEIEHRRLVVNRIRNHMVEQGDMLDVDEIVAILSIDLLGIVADDDEVIKASNNGEPIAFQPSTKPSIAYRNIARRILGESVPLQSFDEHKGILTRVKEFFGIRSK</sequence>
<dbReference type="AlphaFoldDB" id="A0A0A5HZK9"/>
<reference evidence="12 13" key="1">
    <citation type="submission" date="2013-08" db="EMBL/GenBank/DDBJ databases">
        <authorList>
            <person name="Huang J."/>
            <person name="Wang G."/>
        </authorList>
    </citation>
    <scope>NUCLEOTIDE SEQUENCE [LARGE SCALE GENOMIC DNA]</scope>
    <source>
        <strain evidence="12 13">JSM 072002</strain>
    </source>
</reference>